<dbReference type="NCBIfam" id="TIGR01783">
    <property type="entry name" value="TonB-siderophor"/>
    <property type="match status" value="1"/>
</dbReference>
<evidence type="ECO:0000259" key="18">
    <source>
        <dbReference type="Pfam" id="PF07715"/>
    </source>
</evidence>
<dbReference type="InterPro" id="IPR010105">
    <property type="entry name" value="TonB_sidphr_rcpt"/>
</dbReference>
<evidence type="ECO:0000256" key="7">
    <source>
        <dbReference type="ARBA" id="ARBA00022729"/>
    </source>
</evidence>
<dbReference type="InterPro" id="IPR039426">
    <property type="entry name" value="TonB-dep_rcpt-like"/>
</dbReference>
<dbReference type="Pfam" id="PF07715">
    <property type="entry name" value="Plug"/>
    <property type="match status" value="1"/>
</dbReference>
<dbReference type="Pfam" id="PF00593">
    <property type="entry name" value="TonB_dep_Rec_b-barrel"/>
    <property type="match status" value="1"/>
</dbReference>
<name>A0A840A0I0_9CAUL</name>
<evidence type="ECO:0000256" key="15">
    <source>
        <dbReference type="RuleBase" id="RU003357"/>
    </source>
</evidence>
<dbReference type="Gene3D" id="2.40.170.20">
    <property type="entry name" value="TonB-dependent receptor, beta-barrel domain"/>
    <property type="match status" value="1"/>
</dbReference>
<evidence type="ECO:0000256" key="1">
    <source>
        <dbReference type="ARBA" id="ARBA00004571"/>
    </source>
</evidence>
<comment type="subcellular location">
    <subcellularLocation>
        <location evidence="1 14">Cell outer membrane</location>
        <topology evidence="1 14">Multi-pass membrane protein</topology>
    </subcellularLocation>
</comment>
<feature type="domain" description="TonB-dependent receptor plug" evidence="18">
    <location>
        <begin position="68"/>
        <end position="166"/>
    </location>
</feature>
<dbReference type="InterPro" id="IPR036942">
    <property type="entry name" value="Beta-barrel_TonB_sf"/>
</dbReference>
<evidence type="ECO:0000256" key="16">
    <source>
        <dbReference type="SAM" id="SignalP"/>
    </source>
</evidence>
<evidence type="ECO:0000256" key="8">
    <source>
        <dbReference type="ARBA" id="ARBA00023004"/>
    </source>
</evidence>
<feature type="signal peptide" evidence="16">
    <location>
        <begin position="1"/>
        <end position="37"/>
    </location>
</feature>
<dbReference type="Gene3D" id="2.170.130.10">
    <property type="entry name" value="TonB-dependent receptor, plug domain"/>
    <property type="match status" value="1"/>
</dbReference>
<organism evidence="19 20">
    <name type="scientific">Phenylobacterium haematophilum</name>
    <dbReference type="NCBI Taxonomy" id="98513"/>
    <lineage>
        <taxon>Bacteria</taxon>
        <taxon>Pseudomonadati</taxon>
        <taxon>Pseudomonadota</taxon>
        <taxon>Alphaproteobacteria</taxon>
        <taxon>Caulobacterales</taxon>
        <taxon>Caulobacteraceae</taxon>
        <taxon>Phenylobacterium</taxon>
    </lineage>
</organism>
<evidence type="ECO:0000256" key="10">
    <source>
        <dbReference type="ARBA" id="ARBA00023077"/>
    </source>
</evidence>
<evidence type="ECO:0000256" key="6">
    <source>
        <dbReference type="ARBA" id="ARBA00022692"/>
    </source>
</evidence>
<keyword evidence="10 15" id="KW-0798">TonB box</keyword>
<dbReference type="GO" id="GO:0009279">
    <property type="term" value="C:cell outer membrane"/>
    <property type="evidence" value="ECO:0007669"/>
    <property type="project" value="UniProtKB-SubCell"/>
</dbReference>
<evidence type="ECO:0000256" key="3">
    <source>
        <dbReference type="ARBA" id="ARBA00022448"/>
    </source>
</evidence>
<evidence type="ECO:0000256" key="13">
    <source>
        <dbReference type="ARBA" id="ARBA00023237"/>
    </source>
</evidence>
<evidence type="ECO:0000256" key="5">
    <source>
        <dbReference type="ARBA" id="ARBA00022496"/>
    </source>
</evidence>
<evidence type="ECO:0000256" key="9">
    <source>
        <dbReference type="ARBA" id="ARBA00023065"/>
    </source>
</evidence>
<comment type="similarity">
    <text evidence="2 14 15">Belongs to the TonB-dependent receptor family.</text>
</comment>
<keyword evidence="5" id="KW-0410">Iron transport</keyword>
<dbReference type="InterPro" id="IPR000531">
    <property type="entry name" value="Beta-barrel_TonB"/>
</dbReference>
<protein>
    <submittedName>
        <fullName evidence="19">Catecholate siderophore receptor</fullName>
    </submittedName>
</protein>
<feature type="domain" description="TonB-dependent receptor-like beta-barrel" evidence="17">
    <location>
        <begin position="241"/>
        <end position="734"/>
    </location>
</feature>
<dbReference type="FunFam" id="2.170.130.10:FF:000001">
    <property type="entry name" value="Catecholate siderophore TonB-dependent receptor"/>
    <property type="match status" value="1"/>
</dbReference>
<dbReference type="PROSITE" id="PS52016">
    <property type="entry name" value="TONB_DEPENDENT_REC_3"/>
    <property type="match status" value="1"/>
</dbReference>
<evidence type="ECO:0000259" key="17">
    <source>
        <dbReference type="Pfam" id="PF00593"/>
    </source>
</evidence>
<dbReference type="PANTHER" id="PTHR32552:SF89">
    <property type="entry name" value="CATECHOLATE SIDEROPHORE RECEPTOR FIU"/>
    <property type="match status" value="1"/>
</dbReference>
<keyword evidence="12 19" id="KW-0675">Receptor</keyword>
<dbReference type="CDD" id="cd01347">
    <property type="entry name" value="ligand_gated_channel"/>
    <property type="match status" value="1"/>
</dbReference>
<dbReference type="EMBL" id="JACIDK010000002">
    <property type="protein sequence ID" value="MBB3890867.1"/>
    <property type="molecule type" value="Genomic_DNA"/>
</dbReference>
<keyword evidence="9" id="KW-0406">Ion transport</keyword>
<evidence type="ECO:0000313" key="20">
    <source>
        <dbReference type="Proteomes" id="UP000530564"/>
    </source>
</evidence>
<evidence type="ECO:0000256" key="11">
    <source>
        <dbReference type="ARBA" id="ARBA00023136"/>
    </source>
</evidence>
<dbReference type="GO" id="GO:0015344">
    <property type="term" value="F:siderophore uptake transmembrane transporter activity"/>
    <property type="evidence" value="ECO:0007669"/>
    <property type="project" value="TreeGrafter"/>
</dbReference>
<keyword evidence="7 16" id="KW-0732">Signal</keyword>
<evidence type="ECO:0000256" key="12">
    <source>
        <dbReference type="ARBA" id="ARBA00023170"/>
    </source>
</evidence>
<dbReference type="GO" id="GO:0038023">
    <property type="term" value="F:signaling receptor activity"/>
    <property type="evidence" value="ECO:0007669"/>
    <property type="project" value="InterPro"/>
</dbReference>
<dbReference type="SUPFAM" id="SSF56935">
    <property type="entry name" value="Porins"/>
    <property type="match status" value="1"/>
</dbReference>
<dbReference type="InterPro" id="IPR012910">
    <property type="entry name" value="Plug_dom"/>
</dbReference>
<proteinExistence type="inferred from homology"/>
<dbReference type="GO" id="GO:0015891">
    <property type="term" value="P:siderophore transport"/>
    <property type="evidence" value="ECO:0007669"/>
    <property type="project" value="InterPro"/>
</dbReference>
<dbReference type="AlphaFoldDB" id="A0A840A0I0"/>
<comment type="caution">
    <text evidence="19">The sequence shown here is derived from an EMBL/GenBank/DDBJ whole genome shotgun (WGS) entry which is preliminary data.</text>
</comment>
<evidence type="ECO:0000313" key="19">
    <source>
        <dbReference type="EMBL" id="MBB3890867.1"/>
    </source>
</evidence>
<dbReference type="Proteomes" id="UP000530564">
    <property type="component" value="Unassembled WGS sequence"/>
</dbReference>
<keyword evidence="6 14" id="KW-0812">Transmembrane</keyword>
<keyword evidence="3 14" id="KW-0813">Transport</keyword>
<gene>
    <name evidence="19" type="ORF">GGQ61_001584</name>
</gene>
<keyword evidence="13 14" id="KW-0998">Cell outer membrane</keyword>
<feature type="chain" id="PRO_5032650113" evidence="16">
    <location>
        <begin position="38"/>
        <end position="765"/>
    </location>
</feature>
<evidence type="ECO:0000256" key="4">
    <source>
        <dbReference type="ARBA" id="ARBA00022452"/>
    </source>
</evidence>
<dbReference type="InterPro" id="IPR037066">
    <property type="entry name" value="Plug_dom_sf"/>
</dbReference>
<keyword evidence="4 14" id="KW-1134">Transmembrane beta strand</keyword>
<evidence type="ECO:0000256" key="2">
    <source>
        <dbReference type="ARBA" id="ARBA00009810"/>
    </source>
</evidence>
<accession>A0A840A0I0</accession>
<keyword evidence="20" id="KW-1185">Reference proteome</keyword>
<evidence type="ECO:0000256" key="14">
    <source>
        <dbReference type="PROSITE-ProRule" id="PRU01360"/>
    </source>
</evidence>
<reference evidence="19 20" key="1">
    <citation type="submission" date="2020-08" db="EMBL/GenBank/DDBJ databases">
        <title>Genomic Encyclopedia of Type Strains, Phase IV (KMG-IV): sequencing the most valuable type-strain genomes for metagenomic binning, comparative biology and taxonomic classification.</title>
        <authorList>
            <person name="Goeker M."/>
        </authorList>
    </citation>
    <scope>NUCLEOTIDE SEQUENCE [LARGE SCALE GENOMIC DNA]</scope>
    <source>
        <strain evidence="19 20">DSM 21793</strain>
    </source>
</reference>
<keyword evidence="8" id="KW-0408">Iron</keyword>
<sequence>MINRRTNGVRAYARKALTPAAVAGVAGLALVPQLALADEADNATEVSGVQVDGHQTLQPASPKYTAQLLDTPRSVTVIPQAVITQTAATSLSDLLRTSPGITFGAGEGGQPLADRPFIRGQASGNNIFVDGIRDSGGQVREVFNLEQVEVIKGPDSAYNGRGSGGGSINLTTKRPKLEETIAAGAAVGTGGYLRGTVDANLPVGETGAIRFNLMGTQGDVPGRDSVDFDAWGAAISGAVGLGADTRLTASYYHLTRNDMPDYGVPLYTKLGGATAPRPNASGVLDVPRDSFYGLKARDFQKTEADVGTLIAEHDINEAITFRNAFRVARTLNDYVVTNPGDGGAAQFVAGEWWMKRGTKSRWNEAVTVANVTDFYGKFRTGGIEHSYDVGLELSRETNRNASYVIYTTGGSACPTGFANNVTTAGVGDCTRVYAPNPSDPWQGIITRPTPSVNYTNTIGVYAFDTMSFGDKWLLNLGVRFDDYSVTGRDVAVTSASGVVTGTTITPRKGDWQFTNYQVGLVYKPVANGSLYVSYGTSSTPPTIAGGDQNTGAGAGSGNLANVLLDPEDITSAEAGVKWAFFRERLSASAAIFHMTRENAQIQIASGVYAQVGETMVQGVEIGVTGRVTPAWMVFGGYTYMDSELVRGAYNGVNQGEQLANTPEHTFSLFTTYDLNERFSFGGGAYYSSDSYGGNQGGAGGGGNRVYAPAYWKFDLYAAYRIRENLDLQLNVKNVGDEEYIAQTNGVHHADYGPGRQAILTLNVRF</sequence>
<dbReference type="PANTHER" id="PTHR32552">
    <property type="entry name" value="FERRICHROME IRON RECEPTOR-RELATED"/>
    <property type="match status" value="1"/>
</dbReference>
<keyword evidence="11 14" id="KW-0472">Membrane</keyword>
<dbReference type="RefSeq" id="WP_343056078.1">
    <property type="nucleotide sequence ID" value="NZ_JACIDK010000002.1"/>
</dbReference>